<keyword evidence="5" id="KW-1185">Reference proteome</keyword>
<reference evidence="2" key="1">
    <citation type="submission" date="2010-09" db="EMBL/GenBank/DDBJ databases">
        <title>Complete sequence of Chromosome of Cyanothece sp. PCC 7822.</title>
        <authorList>
            <consortium name="US DOE Joint Genome Institute"/>
            <person name="Lucas S."/>
            <person name="Copeland A."/>
            <person name="Lapidus A."/>
            <person name="Cheng J.-F."/>
            <person name="Bruce D."/>
            <person name="Goodwin L."/>
            <person name="Pitluck S."/>
            <person name="Saunders E."/>
            <person name="Brettin T."/>
            <person name="Detter J.C."/>
            <person name="Han C."/>
            <person name="Land M."/>
            <person name="Hauser L."/>
            <person name="Chang Y.-J."/>
            <person name="Jeffries C."/>
            <person name="Kyrpides N."/>
            <person name="Ivanova N."/>
            <person name="Mikhailova N."/>
            <person name="Pakrasi H."/>
            <person name="Sherman L."/>
            <person name="Woyke T."/>
        </authorList>
    </citation>
    <scope>NUCLEOTIDE SEQUENCE</scope>
    <source>
        <strain evidence="2">PCC 7822</strain>
    </source>
</reference>
<dbReference type="AlphaFoldDB" id="E0U7U0"/>
<gene>
    <name evidence="1" type="ordered locus">Cyan7822_2611</name>
    <name evidence="2" type="ordered locus">Cyan7822_2945</name>
    <name evidence="3" type="ordered locus">Cyan7822_3267</name>
    <name evidence="4" type="ordered locus">Cyan7822_4524</name>
</gene>
<organism evidence="2 5">
    <name type="scientific">Gloeothece verrucosa (strain PCC 7822)</name>
    <name type="common">Cyanothece sp. (strain PCC 7822)</name>
    <dbReference type="NCBI Taxonomy" id="497965"/>
    <lineage>
        <taxon>Bacteria</taxon>
        <taxon>Bacillati</taxon>
        <taxon>Cyanobacteriota</taxon>
        <taxon>Cyanophyceae</taxon>
        <taxon>Oscillatoriophycideae</taxon>
        <taxon>Chroococcales</taxon>
        <taxon>Aphanothecaceae</taxon>
        <taxon>Gloeothece</taxon>
        <taxon>Gloeothece verrucosa</taxon>
    </lineage>
</organism>
<dbReference type="Proteomes" id="UP000008206">
    <property type="component" value="Chromosome"/>
</dbReference>
<dbReference type="EMBL" id="CP002198">
    <property type="protein sequence ID" value="ADN15217.1"/>
    <property type="molecule type" value="Genomic_DNA"/>
</dbReference>
<sequence>MNRIEYLDLLRNSSVKLAIPIIALQYALELTVDKAMSEQNPYLRGFYLANAQTLLHSMVAQVPEIETYFKEQQNPLVTALLEVNLQPYEVVK</sequence>
<accession>E0U7U0</accession>
<proteinExistence type="predicted"/>
<dbReference type="EMBL" id="CP002198">
    <property type="protein sequence ID" value="ADN14902.1"/>
    <property type="molecule type" value="Genomic_DNA"/>
</dbReference>
<evidence type="ECO:0000313" key="1">
    <source>
        <dbReference type="EMBL" id="ADN14582.1"/>
    </source>
</evidence>
<evidence type="ECO:0000313" key="2">
    <source>
        <dbReference type="EMBL" id="ADN14902.1"/>
    </source>
</evidence>
<dbReference type="KEGG" id="cyj:Cyan7822_2611"/>
<dbReference type="HOGENOM" id="CLU_2408322_0_0_3"/>
<dbReference type="STRING" id="497965.Cyan7822_2611"/>
<dbReference type="KEGG" id="cyj:Cyan7822_2945"/>
<evidence type="ECO:0000313" key="3">
    <source>
        <dbReference type="EMBL" id="ADN15217.1"/>
    </source>
</evidence>
<name>E0U7U0_GLOV7</name>
<dbReference type="KEGG" id="cyj:Cyan7822_3267"/>
<evidence type="ECO:0000313" key="4">
    <source>
        <dbReference type="EMBL" id="ADN16434.1"/>
    </source>
</evidence>
<evidence type="ECO:0000313" key="5">
    <source>
        <dbReference type="Proteomes" id="UP000008206"/>
    </source>
</evidence>
<protein>
    <submittedName>
        <fullName evidence="2">Uncharacterized protein</fullName>
    </submittedName>
</protein>
<dbReference type="EMBL" id="CP002198">
    <property type="protein sequence ID" value="ADN16434.1"/>
    <property type="molecule type" value="Genomic_DNA"/>
</dbReference>
<dbReference type="RefSeq" id="WP_013322687.1">
    <property type="nucleotide sequence ID" value="NC_014501.1"/>
</dbReference>
<dbReference type="EMBL" id="CP002198">
    <property type="protein sequence ID" value="ADN14582.1"/>
    <property type="molecule type" value="Genomic_DNA"/>
</dbReference>
<reference evidence="5" key="2">
    <citation type="journal article" date="2011" name="MBio">
        <title>Novel metabolic attributes of the genus Cyanothece, comprising a group of unicellular nitrogen-fixing Cyanobacteria.</title>
        <authorList>
            <person name="Bandyopadhyay A."/>
            <person name="Elvitigala T."/>
            <person name="Welsh E."/>
            <person name="Stockel J."/>
            <person name="Liberton M."/>
            <person name="Min H."/>
            <person name="Sherman L.A."/>
            <person name="Pakrasi H.B."/>
        </authorList>
    </citation>
    <scope>NUCLEOTIDE SEQUENCE [LARGE SCALE GENOMIC DNA]</scope>
    <source>
        <strain evidence="5">PCC 7822</strain>
    </source>
</reference>
<dbReference type="KEGG" id="cyj:Cyan7822_4524"/>